<reference evidence="3" key="1">
    <citation type="submission" date="2013-02" db="EMBL/GenBank/DDBJ databases">
        <authorList>
            <person name="Hughes D."/>
        </authorList>
    </citation>
    <scope>NUCLEOTIDE SEQUENCE</scope>
    <source>
        <strain>Durham</strain>
        <strain evidence="3">NC isolate 2 -- Noor lab</strain>
    </source>
</reference>
<evidence type="ECO:0000256" key="1">
    <source>
        <dbReference type="SAM" id="MobiDB-lite"/>
    </source>
</evidence>
<proteinExistence type="predicted"/>
<accession>T1GE46</accession>
<sequence>MIDEDQSSNILGYAEDINIIEMTQMFLCCVTPDQPPKAWKTYDPQPLTSRGTNDPPPHQNQPEPATLVFNCSLIINHKHYILCFLFSSDRFYPNIGCFSFIVMKFHGFL</sequence>
<dbReference type="AlphaFoldDB" id="T1GE46"/>
<organism evidence="2 3">
    <name type="scientific">Megaselia scalaris</name>
    <name type="common">Humpbacked fly</name>
    <name type="synonym">Phora scalaris</name>
    <dbReference type="NCBI Taxonomy" id="36166"/>
    <lineage>
        <taxon>Eukaryota</taxon>
        <taxon>Metazoa</taxon>
        <taxon>Ecdysozoa</taxon>
        <taxon>Arthropoda</taxon>
        <taxon>Hexapoda</taxon>
        <taxon>Insecta</taxon>
        <taxon>Pterygota</taxon>
        <taxon>Neoptera</taxon>
        <taxon>Endopterygota</taxon>
        <taxon>Diptera</taxon>
        <taxon>Brachycera</taxon>
        <taxon>Muscomorpha</taxon>
        <taxon>Platypezoidea</taxon>
        <taxon>Phoridae</taxon>
        <taxon>Megaseliini</taxon>
        <taxon>Megaselia</taxon>
    </lineage>
</organism>
<dbReference type="EMBL" id="CAQQ02093433">
    <property type="status" value="NOT_ANNOTATED_CDS"/>
    <property type="molecule type" value="Genomic_DNA"/>
</dbReference>
<reference evidence="2" key="2">
    <citation type="submission" date="2015-06" db="UniProtKB">
        <authorList>
            <consortium name="EnsemblMetazoa"/>
        </authorList>
    </citation>
    <scope>IDENTIFICATION</scope>
</reference>
<dbReference type="EMBL" id="CAQQ02093432">
    <property type="status" value="NOT_ANNOTATED_CDS"/>
    <property type="molecule type" value="Genomic_DNA"/>
</dbReference>
<dbReference type="HOGENOM" id="CLU_2186941_0_0_1"/>
<keyword evidence="3" id="KW-1185">Reference proteome</keyword>
<name>T1GE46_MEGSC</name>
<dbReference type="EnsemblMetazoa" id="MESCA001604-RA">
    <property type="protein sequence ID" value="MESCA001604-PA"/>
    <property type="gene ID" value="MESCA001604"/>
</dbReference>
<dbReference type="Proteomes" id="UP000015102">
    <property type="component" value="Unassembled WGS sequence"/>
</dbReference>
<evidence type="ECO:0000313" key="2">
    <source>
        <dbReference type="EnsemblMetazoa" id="MESCA001604-PA"/>
    </source>
</evidence>
<protein>
    <submittedName>
        <fullName evidence="2">Uncharacterized protein</fullName>
    </submittedName>
</protein>
<feature type="region of interest" description="Disordered" evidence="1">
    <location>
        <begin position="38"/>
        <end position="63"/>
    </location>
</feature>
<evidence type="ECO:0000313" key="3">
    <source>
        <dbReference type="Proteomes" id="UP000015102"/>
    </source>
</evidence>